<dbReference type="EMBL" id="CP014227">
    <property type="protein sequence ID" value="AMD85523.1"/>
    <property type="molecule type" value="Genomic_DNA"/>
</dbReference>
<dbReference type="AlphaFoldDB" id="A0AAX2GTR6"/>
<dbReference type="RefSeq" id="WP_066430186.1">
    <property type="nucleotide sequence ID" value="NZ_CP014227.1"/>
</dbReference>
<feature type="region of interest" description="Disordered" evidence="1">
    <location>
        <begin position="151"/>
        <end position="170"/>
    </location>
</feature>
<evidence type="ECO:0000313" key="5">
    <source>
        <dbReference type="Proteomes" id="UP000215539"/>
    </source>
</evidence>
<proteinExistence type="predicted"/>
<evidence type="ECO:0000313" key="3">
    <source>
        <dbReference type="EMBL" id="SNV00587.1"/>
    </source>
</evidence>
<reference evidence="3 5" key="2">
    <citation type="submission" date="2017-06" db="EMBL/GenBank/DDBJ databases">
        <authorList>
            <consortium name="Pathogen Informatics"/>
        </authorList>
    </citation>
    <scope>NUCLEOTIDE SEQUENCE [LARGE SCALE GENOMIC DNA]</scope>
    <source>
        <strain evidence="3 5">NCTC12947</strain>
    </source>
</reference>
<organism evidence="3 5">
    <name type="scientific">Capnocytophaga haemolytica</name>
    <dbReference type="NCBI Taxonomy" id="45243"/>
    <lineage>
        <taxon>Bacteria</taxon>
        <taxon>Pseudomonadati</taxon>
        <taxon>Bacteroidota</taxon>
        <taxon>Flavobacteriia</taxon>
        <taxon>Flavobacteriales</taxon>
        <taxon>Flavobacteriaceae</taxon>
        <taxon>Capnocytophaga</taxon>
    </lineage>
</organism>
<sequence length="170" mass="19390">MGLENLIQVSFTDEELQKINGAFQEIVSVLEGKTVKLSAEERRQYGSIAEQNKLFVNKAKELMGQYPQFVPQFVKKDEFDRDYQARVHVEGLLQRLKGISEQLSDTKILLDHDNYNAALSFYRHLRYLNEENMPGIKSVFDALKQFFKGGRPNGKDAEPTSTSEQASAIV</sequence>
<dbReference type="KEGG" id="chg:AXF12_08365"/>
<gene>
    <name evidence="2" type="ORF">AXF12_08365</name>
    <name evidence="3" type="ORF">SAMEA44541418_00009</name>
</gene>
<dbReference type="Proteomes" id="UP000215539">
    <property type="component" value="Chromosome 1"/>
</dbReference>
<accession>A0AAX2GTR6</accession>
<evidence type="ECO:0000313" key="4">
    <source>
        <dbReference type="Proteomes" id="UP000065822"/>
    </source>
</evidence>
<name>A0AAX2GTR6_9FLAO</name>
<evidence type="ECO:0000256" key="1">
    <source>
        <dbReference type="SAM" id="MobiDB-lite"/>
    </source>
</evidence>
<keyword evidence="4" id="KW-1185">Reference proteome</keyword>
<dbReference type="Proteomes" id="UP000065822">
    <property type="component" value="Chromosome"/>
</dbReference>
<protein>
    <submittedName>
        <fullName evidence="3">Uncharacterized protein</fullName>
    </submittedName>
</protein>
<dbReference type="EMBL" id="LT906449">
    <property type="protein sequence ID" value="SNV00587.1"/>
    <property type="molecule type" value="Genomic_DNA"/>
</dbReference>
<evidence type="ECO:0000313" key="2">
    <source>
        <dbReference type="EMBL" id="AMD85523.1"/>
    </source>
</evidence>
<reference evidence="2 4" key="1">
    <citation type="submission" date="2016-02" db="EMBL/GenBank/DDBJ databases">
        <authorList>
            <person name="Holder M.E."/>
            <person name="Ajami N.J."/>
            <person name="Petrosino J.F."/>
        </authorList>
    </citation>
    <scope>NUCLEOTIDE SEQUENCE [LARGE SCALE GENOMIC DNA]</scope>
    <source>
        <strain evidence="2 4">CCUG 32990</strain>
    </source>
</reference>
<feature type="compositionally biased region" description="Polar residues" evidence="1">
    <location>
        <begin position="159"/>
        <end position="170"/>
    </location>
</feature>